<feature type="non-terminal residue" evidence="2">
    <location>
        <position position="1"/>
    </location>
</feature>
<evidence type="ECO:0000256" key="1">
    <source>
        <dbReference type="SAM" id="MobiDB-lite"/>
    </source>
</evidence>
<feature type="non-terminal residue" evidence="2">
    <location>
        <position position="86"/>
    </location>
</feature>
<keyword evidence="3" id="KW-1185">Reference proteome</keyword>
<accession>A0ABD0N2E8</accession>
<sequence length="86" mass="9355">AVKRHFKTLKAKEPPQENPQTSIQEPAVDTDLLESQPVCDYAQATQSSAVVSAESSSDVFKNLPADAPEPQNNRTTDASEQRNSLT</sequence>
<comment type="caution">
    <text evidence="2">The sequence shown here is derived from an EMBL/GenBank/DDBJ whole genome shotgun (WGS) entry which is preliminary data.</text>
</comment>
<proteinExistence type="predicted"/>
<dbReference type="EMBL" id="JAMKFB020000025">
    <property type="protein sequence ID" value="KAL0155589.1"/>
    <property type="molecule type" value="Genomic_DNA"/>
</dbReference>
<gene>
    <name evidence="2" type="ORF">M9458_049852</name>
</gene>
<feature type="compositionally biased region" description="Low complexity" evidence="1">
    <location>
        <begin position="45"/>
        <end position="57"/>
    </location>
</feature>
<evidence type="ECO:0000313" key="2">
    <source>
        <dbReference type="EMBL" id="KAL0155589.1"/>
    </source>
</evidence>
<reference evidence="2 3" key="1">
    <citation type="submission" date="2024-05" db="EMBL/GenBank/DDBJ databases">
        <title>Genome sequencing and assembly of Indian major carp, Cirrhinus mrigala (Hamilton, 1822).</title>
        <authorList>
            <person name="Mohindra V."/>
            <person name="Chowdhury L.M."/>
            <person name="Lal K."/>
            <person name="Jena J.K."/>
        </authorList>
    </citation>
    <scope>NUCLEOTIDE SEQUENCE [LARGE SCALE GENOMIC DNA]</scope>
    <source>
        <strain evidence="2">CM1030</strain>
        <tissue evidence="2">Blood</tissue>
    </source>
</reference>
<dbReference type="Proteomes" id="UP001529510">
    <property type="component" value="Unassembled WGS sequence"/>
</dbReference>
<organism evidence="2 3">
    <name type="scientific">Cirrhinus mrigala</name>
    <name type="common">Mrigala</name>
    <dbReference type="NCBI Taxonomy" id="683832"/>
    <lineage>
        <taxon>Eukaryota</taxon>
        <taxon>Metazoa</taxon>
        <taxon>Chordata</taxon>
        <taxon>Craniata</taxon>
        <taxon>Vertebrata</taxon>
        <taxon>Euteleostomi</taxon>
        <taxon>Actinopterygii</taxon>
        <taxon>Neopterygii</taxon>
        <taxon>Teleostei</taxon>
        <taxon>Ostariophysi</taxon>
        <taxon>Cypriniformes</taxon>
        <taxon>Cyprinidae</taxon>
        <taxon>Labeoninae</taxon>
        <taxon>Labeonini</taxon>
        <taxon>Cirrhinus</taxon>
    </lineage>
</organism>
<feature type="compositionally biased region" description="Polar residues" evidence="1">
    <location>
        <begin position="70"/>
        <end position="86"/>
    </location>
</feature>
<feature type="region of interest" description="Disordered" evidence="1">
    <location>
        <begin position="1"/>
        <end position="26"/>
    </location>
</feature>
<evidence type="ECO:0000313" key="3">
    <source>
        <dbReference type="Proteomes" id="UP001529510"/>
    </source>
</evidence>
<feature type="region of interest" description="Disordered" evidence="1">
    <location>
        <begin position="45"/>
        <end position="86"/>
    </location>
</feature>
<name>A0ABD0N2E8_CIRMR</name>
<dbReference type="AlphaFoldDB" id="A0ABD0N2E8"/>
<protein>
    <submittedName>
        <fullName evidence="2">Uncharacterized protein</fullName>
    </submittedName>
</protein>